<dbReference type="InterPro" id="IPR000467">
    <property type="entry name" value="G_patch_dom"/>
</dbReference>
<dbReference type="PANTHER" id="PTHR13948">
    <property type="entry name" value="RNA-BINDING PROTEIN"/>
    <property type="match status" value="1"/>
</dbReference>
<feature type="region of interest" description="Disordered" evidence="4">
    <location>
        <begin position="521"/>
        <end position="554"/>
    </location>
</feature>
<dbReference type="PROSITE" id="PS50174">
    <property type="entry name" value="G_PATCH"/>
    <property type="match status" value="1"/>
</dbReference>
<feature type="compositionally biased region" description="Basic residues" evidence="4">
    <location>
        <begin position="21"/>
        <end position="30"/>
    </location>
</feature>
<dbReference type="InterPro" id="IPR035979">
    <property type="entry name" value="RBD_domain_sf"/>
</dbReference>
<organism evidence="6 7">
    <name type="scientific">Ceratocystis fimbriata CBS 114723</name>
    <dbReference type="NCBI Taxonomy" id="1035309"/>
    <lineage>
        <taxon>Eukaryota</taxon>
        <taxon>Fungi</taxon>
        <taxon>Dikarya</taxon>
        <taxon>Ascomycota</taxon>
        <taxon>Pezizomycotina</taxon>
        <taxon>Sordariomycetes</taxon>
        <taxon>Hypocreomycetidae</taxon>
        <taxon>Microascales</taxon>
        <taxon>Ceratocystidaceae</taxon>
        <taxon>Ceratocystis</taxon>
    </lineage>
</organism>
<accession>A0A2C5XAE4</accession>
<dbReference type="AlphaFoldDB" id="A0A2C5XAE4"/>
<keyword evidence="7" id="KW-1185">Reference proteome</keyword>
<feature type="compositionally biased region" description="Basic and acidic residues" evidence="4">
    <location>
        <begin position="655"/>
        <end position="668"/>
    </location>
</feature>
<dbReference type="EMBL" id="APWK03000030">
    <property type="protein sequence ID" value="PHH54230.1"/>
    <property type="molecule type" value="Genomic_DNA"/>
</dbReference>
<evidence type="ECO:0000256" key="4">
    <source>
        <dbReference type="SAM" id="MobiDB-lite"/>
    </source>
</evidence>
<feature type="region of interest" description="Disordered" evidence="4">
    <location>
        <begin position="228"/>
        <end position="265"/>
    </location>
</feature>
<evidence type="ECO:0000256" key="2">
    <source>
        <dbReference type="ARBA" id="ARBA00022884"/>
    </source>
</evidence>
<dbReference type="OrthoDB" id="29221at2759"/>
<feature type="compositionally biased region" description="Basic and acidic residues" evidence="4">
    <location>
        <begin position="630"/>
        <end position="639"/>
    </location>
</feature>
<comment type="caution">
    <text evidence="6">The sequence shown here is derived from an EMBL/GenBank/DDBJ whole genome shotgun (WGS) entry which is preliminary data.</text>
</comment>
<reference evidence="6 7" key="2">
    <citation type="journal article" date="2013" name="IMA Fungus">
        <title>IMA Genome-F 1: Ceratocystis fimbriata: Draft nuclear genome sequence for the plant pathogen, Ceratocystis fimbriata.</title>
        <authorList>
            <person name="Wilken P.M."/>
            <person name="Steenkamp E.T."/>
            <person name="Wingfield M.J."/>
            <person name="de Beer Z.W."/>
            <person name="Wingfield B.D."/>
        </authorList>
    </citation>
    <scope>NUCLEOTIDE SEQUENCE [LARGE SCALE GENOMIC DNA]</scope>
    <source>
        <strain evidence="6 7">CBS 114723</strain>
    </source>
</reference>
<feature type="region of interest" description="Disordered" evidence="4">
    <location>
        <begin position="1"/>
        <end position="138"/>
    </location>
</feature>
<feature type="compositionally biased region" description="Polar residues" evidence="4">
    <location>
        <begin position="620"/>
        <end position="629"/>
    </location>
</feature>
<feature type="compositionally biased region" description="Basic and acidic residues" evidence="4">
    <location>
        <begin position="101"/>
        <end position="111"/>
    </location>
</feature>
<feature type="region of interest" description="Disordered" evidence="4">
    <location>
        <begin position="606"/>
        <end position="682"/>
    </location>
</feature>
<evidence type="ECO:0000256" key="3">
    <source>
        <dbReference type="ARBA" id="ARBA00023242"/>
    </source>
</evidence>
<feature type="region of interest" description="Disordered" evidence="4">
    <location>
        <begin position="479"/>
        <end position="505"/>
    </location>
</feature>
<dbReference type="Pfam" id="PF01585">
    <property type="entry name" value="G-patch"/>
    <property type="match status" value="1"/>
</dbReference>
<dbReference type="PANTHER" id="PTHR13948:SF3">
    <property type="entry name" value="FI21118P1"/>
    <property type="match status" value="1"/>
</dbReference>
<feature type="compositionally biased region" description="Basic and acidic residues" evidence="4">
    <location>
        <begin position="230"/>
        <end position="241"/>
    </location>
</feature>
<evidence type="ECO:0000259" key="5">
    <source>
        <dbReference type="PROSITE" id="PS50174"/>
    </source>
</evidence>
<dbReference type="SUPFAM" id="SSF54928">
    <property type="entry name" value="RNA-binding domain, RBD"/>
    <property type="match status" value="1"/>
</dbReference>
<feature type="region of interest" description="Disordered" evidence="4">
    <location>
        <begin position="741"/>
        <end position="773"/>
    </location>
</feature>
<feature type="compositionally biased region" description="Polar residues" evidence="4">
    <location>
        <begin position="521"/>
        <end position="549"/>
    </location>
</feature>
<feature type="region of interest" description="Disordered" evidence="4">
    <location>
        <begin position="291"/>
        <end position="315"/>
    </location>
</feature>
<evidence type="ECO:0000313" key="6">
    <source>
        <dbReference type="EMBL" id="PHH54230.1"/>
    </source>
</evidence>
<feature type="domain" description="G-patch" evidence="5">
    <location>
        <begin position="679"/>
        <end position="725"/>
    </location>
</feature>
<feature type="compositionally biased region" description="Polar residues" evidence="4">
    <location>
        <begin position="640"/>
        <end position="649"/>
    </location>
</feature>
<proteinExistence type="predicted"/>
<keyword evidence="3" id="KW-0539">Nucleus</keyword>
<sequence length="773" mass="85120">MAANILTGPGPRDYSGSPPRNQRHTLRYRRAQNQNGNQNHQTELSYDDVPETGCQNDRGSPEGEDDDDHEDGRIYESDMSQDYDDEDLSSYDSYQHRHHDSSRYLDLDRNGGHGQPGQYSRSRRYSRDHSPSSKGCQQPTDTVVIECLSGSFPPRKSLRSSLYSSTNLHEYPTSQIKFRSGCSAFIRFQSVEDSMAWMEENKPVVSLCFPEKSDIPETKLAARLYYGSSRPRDHHEGEGNSRKQNRKRADPVSYRQQLTGATDTSTTPSQILVFYPLAPTVTEEKLAAGAQQLEKEEKPNVPTKGEGAPKLKSTAPIGDTTGLGAKKGSIYRVILIRDTITNASLNYGFAEFWTLDDAMAAMAKFQKSRTFTIEDAPVAVSTIHLGVFVPETRDVLPNIEKQSFHPLFNPRIRVRYRDLHVYPSIRVVTSEPPQGTILADMAANSAEDPKKAKKRRGESLASGTAKKPVVMAGQMAMWQKKHAEISQPNDSEPSKSSVNSIPVGSKNAPIKISLGGLSKSIGMSTTESKPTTAPSESQLTGVSEKTSPTADEKPVSFLDRDKLQCLLCMMKYKSLEDCDTHERSRNHAMAMQDEAKVKAATARIISRSNKKMAKEPKEPSTVSTTTASQYRDRAQERRTAFNQPEQPTTCKPKAKAKDTPETRPKESDNIAAPEKPSIANSKGSSLLAKMGWTAGTGLGANGSGRTEIIATNAYQEGVGLGAEGSNLGDAQVLAEKKTVSRHGGYLETVQDKMRERYKQLGGKSQEPETGPEA</sequence>
<feature type="compositionally biased region" description="Polar residues" evidence="4">
    <location>
        <begin position="31"/>
        <end position="44"/>
    </location>
</feature>
<dbReference type="Proteomes" id="UP000222788">
    <property type="component" value="Unassembled WGS sequence"/>
</dbReference>
<dbReference type="STRING" id="1035309.A0A2C5XAE4"/>
<comment type="subcellular location">
    <subcellularLocation>
        <location evidence="1">Nucleus</location>
    </subcellularLocation>
</comment>
<feature type="compositionally biased region" description="Basic and acidic residues" evidence="4">
    <location>
        <begin position="749"/>
        <end position="758"/>
    </location>
</feature>
<evidence type="ECO:0000256" key="1">
    <source>
        <dbReference type="ARBA" id="ARBA00004123"/>
    </source>
</evidence>
<feature type="compositionally biased region" description="Acidic residues" evidence="4">
    <location>
        <begin position="79"/>
        <end position="89"/>
    </location>
</feature>
<dbReference type="GO" id="GO:0005634">
    <property type="term" value="C:nucleus"/>
    <property type="evidence" value="ECO:0007669"/>
    <property type="project" value="UniProtKB-SubCell"/>
</dbReference>
<keyword evidence="2" id="KW-0694">RNA-binding</keyword>
<feature type="region of interest" description="Disordered" evidence="4">
    <location>
        <begin position="442"/>
        <end position="466"/>
    </location>
</feature>
<reference evidence="6 7" key="1">
    <citation type="journal article" date="2013" name="Fungal Biol.">
        <title>Analysis of microsatellite markers in the genome of the plant pathogen Ceratocystis fimbriata.</title>
        <authorList>
            <person name="Simpson M.C."/>
            <person name="Wilken P.M."/>
            <person name="Coetzee M.P."/>
            <person name="Wingfield M.J."/>
            <person name="Wingfield B.D."/>
        </authorList>
    </citation>
    <scope>NUCLEOTIDE SEQUENCE [LARGE SCALE GENOMIC DNA]</scope>
    <source>
        <strain evidence="6 7">CBS 114723</strain>
    </source>
</reference>
<name>A0A2C5XAE4_9PEZI</name>
<feature type="compositionally biased region" description="Polar residues" evidence="4">
    <location>
        <begin position="486"/>
        <end position="502"/>
    </location>
</feature>
<dbReference type="Gene3D" id="3.30.70.330">
    <property type="match status" value="1"/>
</dbReference>
<evidence type="ECO:0000313" key="7">
    <source>
        <dbReference type="Proteomes" id="UP000222788"/>
    </source>
</evidence>
<dbReference type="SMART" id="SM00443">
    <property type="entry name" value="G_patch"/>
    <property type="match status" value="1"/>
</dbReference>
<dbReference type="InterPro" id="IPR012677">
    <property type="entry name" value="Nucleotide-bd_a/b_plait_sf"/>
</dbReference>
<dbReference type="GO" id="GO:0000398">
    <property type="term" value="P:mRNA splicing, via spliceosome"/>
    <property type="evidence" value="ECO:0007669"/>
    <property type="project" value="TreeGrafter"/>
</dbReference>
<gene>
    <name evidence="6" type="primary">RBM5</name>
    <name evidence="6" type="ORF">CFIMG_003156RA</name>
</gene>
<dbReference type="GO" id="GO:0003723">
    <property type="term" value="F:RNA binding"/>
    <property type="evidence" value="ECO:0007669"/>
    <property type="project" value="UniProtKB-KW"/>
</dbReference>
<feature type="compositionally biased region" description="Polar residues" evidence="4">
    <location>
        <begin position="254"/>
        <end position="265"/>
    </location>
</feature>
<protein>
    <submittedName>
        <fullName evidence="6">RNA-binding protein 5</fullName>
    </submittedName>
</protein>